<comment type="caution">
    <text evidence="3">The sequence shown here is derived from an EMBL/GenBank/DDBJ whole genome shotgun (WGS) entry which is preliminary data.</text>
</comment>
<organism evidence="3 4">
    <name type="scientific">Paenibacillus piri</name>
    <dbReference type="NCBI Taxonomy" id="2547395"/>
    <lineage>
        <taxon>Bacteria</taxon>
        <taxon>Bacillati</taxon>
        <taxon>Bacillota</taxon>
        <taxon>Bacilli</taxon>
        <taxon>Bacillales</taxon>
        <taxon>Paenibacillaceae</taxon>
        <taxon>Paenibacillus</taxon>
    </lineage>
</organism>
<proteinExistence type="predicted"/>
<dbReference type="EMBL" id="SMRT01000002">
    <property type="protein sequence ID" value="TDF99673.1"/>
    <property type="molecule type" value="Genomic_DNA"/>
</dbReference>
<name>A0A4R5KUR2_9BACL</name>
<feature type="transmembrane region" description="Helical" evidence="1">
    <location>
        <begin position="102"/>
        <end position="128"/>
    </location>
</feature>
<protein>
    <submittedName>
        <fullName evidence="3">DUF4395 domain-containing protein</fullName>
    </submittedName>
</protein>
<feature type="domain" description="DUF4395" evidence="2">
    <location>
        <begin position="4"/>
        <end position="131"/>
    </location>
</feature>
<dbReference type="AlphaFoldDB" id="A0A4R5KUR2"/>
<dbReference type="OrthoDB" id="2376580at2"/>
<evidence type="ECO:0000256" key="1">
    <source>
        <dbReference type="SAM" id="Phobius"/>
    </source>
</evidence>
<dbReference type="InterPro" id="IPR016942">
    <property type="entry name" value="UCP030042"/>
</dbReference>
<dbReference type="PIRSF" id="PIRSF030042">
    <property type="entry name" value="UCP030042"/>
    <property type="match status" value="1"/>
</dbReference>
<feature type="transmembrane region" description="Helical" evidence="1">
    <location>
        <begin position="77"/>
        <end position="96"/>
    </location>
</feature>
<reference evidence="3 4" key="1">
    <citation type="submission" date="2019-03" db="EMBL/GenBank/DDBJ databases">
        <title>This is whole genome sequence of Paenibacillus sp MS74 strain.</title>
        <authorList>
            <person name="Trinh H.N."/>
        </authorList>
    </citation>
    <scope>NUCLEOTIDE SEQUENCE [LARGE SCALE GENOMIC DNA]</scope>
    <source>
        <strain evidence="3 4">MS74</strain>
    </source>
</reference>
<keyword evidence="1" id="KW-1133">Transmembrane helix</keyword>
<keyword evidence="4" id="KW-1185">Reference proteome</keyword>
<keyword evidence="1" id="KW-0812">Transmembrane</keyword>
<dbReference type="Pfam" id="PF14340">
    <property type="entry name" value="DUF4395"/>
    <property type="match status" value="1"/>
</dbReference>
<evidence type="ECO:0000313" key="4">
    <source>
        <dbReference type="Proteomes" id="UP000295636"/>
    </source>
</evidence>
<sequence>MQEIPVPYVRANQTGIVLFVLLAIILQQPVLIAALWAIQLIGLWRGVRANLFVQAAMPWLASRTAGAPTEAVELQRFNNSLAVILLTVAVLCFWVFRSPLAGYIAAGMVAAAALAAICGFCVGCFLYYQFKSRTRKR</sequence>
<evidence type="ECO:0000313" key="3">
    <source>
        <dbReference type="EMBL" id="TDF99673.1"/>
    </source>
</evidence>
<accession>A0A4R5KUR2</accession>
<keyword evidence="1" id="KW-0472">Membrane</keyword>
<dbReference type="Proteomes" id="UP000295636">
    <property type="component" value="Unassembled WGS sequence"/>
</dbReference>
<dbReference type="RefSeq" id="WP_133226280.1">
    <property type="nucleotide sequence ID" value="NZ_SMRT01000002.1"/>
</dbReference>
<gene>
    <name evidence="3" type="ORF">E1757_07545</name>
</gene>
<evidence type="ECO:0000259" key="2">
    <source>
        <dbReference type="Pfam" id="PF14340"/>
    </source>
</evidence>
<dbReference type="InterPro" id="IPR025508">
    <property type="entry name" value="DUF4395"/>
</dbReference>
<feature type="transmembrane region" description="Helical" evidence="1">
    <location>
        <begin position="16"/>
        <end position="38"/>
    </location>
</feature>